<dbReference type="Proteomes" id="UP001148838">
    <property type="component" value="Unassembled WGS sequence"/>
</dbReference>
<keyword evidence="2" id="KW-1185">Reference proteome</keyword>
<proteinExistence type="predicted"/>
<gene>
    <name evidence="1" type="ORF">ANN_28244</name>
</gene>
<accession>A0ABQ8RUU6</accession>
<reference evidence="1 2" key="1">
    <citation type="journal article" date="2022" name="Allergy">
        <title>Genome assembly and annotation of Periplaneta americana reveal a comprehensive cockroach allergen profile.</title>
        <authorList>
            <person name="Wang L."/>
            <person name="Xiong Q."/>
            <person name="Saelim N."/>
            <person name="Wang L."/>
            <person name="Nong W."/>
            <person name="Wan A.T."/>
            <person name="Shi M."/>
            <person name="Liu X."/>
            <person name="Cao Q."/>
            <person name="Hui J.H.L."/>
            <person name="Sookrung N."/>
            <person name="Leung T.F."/>
            <person name="Tungtrongchitr A."/>
            <person name="Tsui S.K.W."/>
        </authorList>
    </citation>
    <scope>NUCLEOTIDE SEQUENCE [LARGE SCALE GENOMIC DNA]</scope>
    <source>
        <strain evidence="1">PWHHKU_190912</strain>
    </source>
</reference>
<comment type="caution">
    <text evidence="1">The sequence shown here is derived from an EMBL/GenBank/DDBJ whole genome shotgun (WGS) entry which is preliminary data.</text>
</comment>
<protein>
    <submittedName>
        <fullName evidence="1">Uncharacterized protein</fullName>
    </submittedName>
</protein>
<sequence>MSNSTFYEDMCKTFLPADIPFNKLANTAFRKVLQKYTGCEIPHQTTLQKYYVEKIYNTCITEIRGKLTNQHIWCQLMRPTDAIGGHVVTVIVGGLDPEALLDIPTFV</sequence>
<organism evidence="1 2">
    <name type="scientific">Periplaneta americana</name>
    <name type="common">American cockroach</name>
    <name type="synonym">Blatta americana</name>
    <dbReference type="NCBI Taxonomy" id="6978"/>
    <lineage>
        <taxon>Eukaryota</taxon>
        <taxon>Metazoa</taxon>
        <taxon>Ecdysozoa</taxon>
        <taxon>Arthropoda</taxon>
        <taxon>Hexapoda</taxon>
        <taxon>Insecta</taxon>
        <taxon>Pterygota</taxon>
        <taxon>Neoptera</taxon>
        <taxon>Polyneoptera</taxon>
        <taxon>Dictyoptera</taxon>
        <taxon>Blattodea</taxon>
        <taxon>Blattoidea</taxon>
        <taxon>Blattidae</taxon>
        <taxon>Blattinae</taxon>
        <taxon>Periplaneta</taxon>
    </lineage>
</organism>
<dbReference type="EMBL" id="JAJSOF020000044">
    <property type="protein sequence ID" value="KAJ4425325.1"/>
    <property type="molecule type" value="Genomic_DNA"/>
</dbReference>
<evidence type="ECO:0000313" key="2">
    <source>
        <dbReference type="Proteomes" id="UP001148838"/>
    </source>
</evidence>
<evidence type="ECO:0000313" key="1">
    <source>
        <dbReference type="EMBL" id="KAJ4425325.1"/>
    </source>
</evidence>
<name>A0ABQ8RUU6_PERAM</name>